<sequence>MVEVLGCREPTGPRRAPRTYPVQLRRAGPRRLEVPEDPESRVPPVGPVARHETSAEEEGGGGRRQAVEFVVRPKDEVLPLADPTGQDETKEKEEVSPGRPQLAARFEDKSEPEPGSRIRSEAGERNVAERRHGHPCGQQPVDEADGHRPQGAPASRLGVHCRRCRFRGAGFGDHRQQRPDAQSVSVATKSYSRIETVGKSHPPLTFTRLRESLPNDF</sequence>
<dbReference type="RefSeq" id="XP_014486185.1">
    <property type="nucleotide sequence ID" value="XM_014630699.1"/>
</dbReference>
<feature type="region of interest" description="Disordered" evidence="1">
    <location>
        <begin position="1"/>
        <end position="158"/>
    </location>
</feature>
<proteinExistence type="predicted"/>
<evidence type="ECO:0000313" key="2">
    <source>
        <dbReference type="Proteomes" id="UP000515204"/>
    </source>
</evidence>
<dbReference type="GeneID" id="106750378"/>
<reference evidence="3 4" key="1">
    <citation type="submission" date="2025-04" db="UniProtKB">
        <authorList>
            <consortium name="RefSeq"/>
        </authorList>
    </citation>
    <scope>IDENTIFICATION</scope>
</reference>
<organism evidence="2 5">
    <name type="scientific">Dinoponera quadriceps</name>
    <name type="common">South American ant</name>
    <dbReference type="NCBI Taxonomy" id="609295"/>
    <lineage>
        <taxon>Eukaryota</taxon>
        <taxon>Metazoa</taxon>
        <taxon>Ecdysozoa</taxon>
        <taxon>Arthropoda</taxon>
        <taxon>Hexapoda</taxon>
        <taxon>Insecta</taxon>
        <taxon>Pterygota</taxon>
        <taxon>Neoptera</taxon>
        <taxon>Endopterygota</taxon>
        <taxon>Hymenoptera</taxon>
        <taxon>Apocrita</taxon>
        <taxon>Aculeata</taxon>
        <taxon>Formicoidea</taxon>
        <taxon>Formicidae</taxon>
        <taxon>Ponerinae</taxon>
        <taxon>Ponerini</taxon>
        <taxon>Dinoponera</taxon>
    </lineage>
</organism>
<evidence type="ECO:0000313" key="5">
    <source>
        <dbReference type="RefSeq" id="XP_014486186.1"/>
    </source>
</evidence>
<dbReference type="OrthoDB" id="7532876at2759"/>
<accession>A0A6P3Y5H0</accession>
<dbReference type="RefSeq" id="XP_014486186.1">
    <property type="nucleotide sequence ID" value="XM_014630700.1"/>
</dbReference>
<dbReference type="AlphaFoldDB" id="A0A6P3Y5H0"/>
<dbReference type="RefSeq" id="XP_014486184.1">
    <property type="nucleotide sequence ID" value="XM_014630698.1"/>
</dbReference>
<evidence type="ECO:0000313" key="3">
    <source>
        <dbReference type="RefSeq" id="XP_014486184.1"/>
    </source>
</evidence>
<protein>
    <submittedName>
        <fullName evidence="3 4">Uncharacterized protein LOC106750378 isoform X1</fullName>
    </submittedName>
</protein>
<name>A0A6P3Y5H0_DINQU</name>
<dbReference type="KEGG" id="dqu:106750378"/>
<feature type="compositionally biased region" description="Basic and acidic residues" evidence="1">
    <location>
        <begin position="105"/>
        <end position="130"/>
    </location>
</feature>
<keyword evidence="2" id="KW-1185">Reference proteome</keyword>
<evidence type="ECO:0000313" key="4">
    <source>
        <dbReference type="RefSeq" id="XP_014486185.1"/>
    </source>
</evidence>
<evidence type="ECO:0000256" key="1">
    <source>
        <dbReference type="SAM" id="MobiDB-lite"/>
    </source>
</evidence>
<gene>
    <name evidence="3 4 5" type="primary">LOC106750378</name>
</gene>
<feature type="compositionally biased region" description="Basic and acidic residues" evidence="1">
    <location>
        <begin position="87"/>
        <end position="96"/>
    </location>
</feature>
<dbReference type="Proteomes" id="UP000515204">
    <property type="component" value="Unplaced"/>
</dbReference>
<feature type="compositionally biased region" description="Basic and acidic residues" evidence="1">
    <location>
        <begin position="30"/>
        <end position="40"/>
    </location>
</feature>